<dbReference type="UniPathway" id="UPA00753"/>
<comment type="caution">
    <text evidence="14">Lacks conserved residue(s) required for the propagation of feature annotation.</text>
</comment>
<comment type="catalytic activity">
    <reaction evidence="14">
        <text>a 1,2-diacyl-sn-glycero-3-phospho-N-methylethanolamine + S-adenosyl-L-methionine = a 1,2-diacyl-sn-glycero-3-phospho-N,N-dimethylethanolamine + S-adenosyl-L-homocysteine + H(+)</text>
        <dbReference type="Rhea" id="RHEA:32735"/>
        <dbReference type="ChEBI" id="CHEBI:15378"/>
        <dbReference type="ChEBI" id="CHEBI:57856"/>
        <dbReference type="ChEBI" id="CHEBI:59789"/>
        <dbReference type="ChEBI" id="CHEBI:64572"/>
        <dbReference type="ChEBI" id="CHEBI:64573"/>
        <dbReference type="EC" id="2.1.1.71"/>
    </reaction>
</comment>
<keyword evidence="7 14" id="KW-0812">Transmembrane</keyword>
<dbReference type="GO" id="GO:0031966">
    <property type="term" value="C:mitochondrial membrane"/>
    <property type="evidence" value="ECO:0007669"/>
    <property type="project" value="UniProtKB-SubCell"/>
</dbReference>
<dbReference type="PANTHER" id="PTHR15458:SF5">
    <property type="entry name" value="PHOSPHATIDYLETHANOLAMINE N-METHYLTRANSFERASE"/>
    <property type="match status" value="1"/>
</dbReference>
<keyword evidence="3 14" id="KW-0444">Lipid biosynthesis</keyword>
<keyword evidence="11 14" id="KW-0472">Membrane</keyword>
<keyword evidence="6 14" id="KW-0949">S-adenosyl-L-methionine</keyword>
<evidence type="ECO:0000256" key="5">
    <source>
        <dbReference type="ARBA" id="ARBA00022679"/>
    </source>
</evidence>
<dbReference type="Gene3D" id="1.20.120.1630">
    <property type="match status" value="1"/>
</dbReference>
<evidence type="ECO:0000256" key="8">
    <source>
        <dbReference type="ARBA" id="ARBA00022824"/>
    </source>
</evidence>
<feature type="topological domain" description="Cytoplasmic" evidence="14">
    <location>
        <begin position="183"/>
        <end position="203"/>
    </location>
</feature>
<keyword evidence="10 14" id="KW-0443">Lipid metabolism</keyword>
<dbReference type="GO" id="GO:0000773">
    <property type="term" value="F:phosphatidyl-N-methylethanolamine N-methyltransferase activity"/>
    <property type="evidence" value="ECO:0007669"/>
    <property type="project" value="UniProtKB-UniRule"/>
</dbReference>
<dbReference type="EMBL" id="JACAZH010000011">
    <property type="protein sequence ID" value="KAF7355025.1"/>
    <property type="molecule type" value="Genomic_DNA"/>
</dbReference>
<feature type="transmembrane region" description="Helical" evidence="15">
    <location>
        <begin position="20"/>
        <end position="39"/>
    </location>
</feature>
<name>A0A8H6YBG4_9AGAR</name>
<evidence type="ECO:0000256" key="11">
    <source>
        <dbReference type="ARBA" id="ARBA00023136"/>
    </source>
</evidence>
<gene>
    <name evidence="16" type="ORF">MSAN_01418000</name>
</gene>
<organism evidence="16 17">
    <name type="scientific">Mycena sanguinolenta</name>
    <dbReference type="NCBI Taxonomy" id="230812"/>
    <lineage>
        <taxon>Eukaryota</taxon>
        <taxon>Fungi</taxon>
        <taxon>Dikarya</taxon>
        <taxon>Basidiomycota</taxon>
        <taxon>Agaricomycotina</taxon>
        <taxon>Agaricomycetes</taxon>
        <taxon>Agaricomycetidae</taxon>
        <taxon>Agaricales</taxon>
        <taxon>Marasmiineae</taxon>
        <taxon>Mycenaceae</taxon>
        <taxon>Mycena</taxon>
    </lineage>
</organism>
<keyword evidence="4 14" id="KW-0489">Methyltransferase</keyword>
<protein>
    <recommendedName>
        <fullName evidence="14">Phosphatidyl-N-methylethanolamine N-methyltransferase</fullName>
        <ecNumber evidence="14">2.1.1.71</ecNumber>
    </recommendedName>
    <alternativeName>
        <fullName evidence="14">Phospholipid methyltransferase</fullName>
        <shortName evidence="14">PLMT</shortName>
    </alternativeName>
</protein>
<keyword evidence="9 14" id="KW-1133">Transmembrane helix</keyword>
<feature type="transmembrane region" description="Helical" evidence="15">
    <location>
        <begin position="91"/>
        <end position="117"/>
    </location>
</feature>
<dbReference type="GO" id="GO:0032259">
    <property type="term" value="P:methylation"/>
    <property type="evidence" value="ECO:0007669"/>
    <property type="project" value="UniProtKB-KW"/>
</dbReference>
<evidence type="ECO:0000256" key="15">
    <source>
        <dbReference type="SAM" id="Phobius"/>
    </source>
</evidence>
<dbReference type="Pfam" id="PF04191">
    <property type="entry name" value="PEMT"/>
    <property type="match status" value="1"/>
</dbReference>
<dbReference type="AlphaFoldDB" id="A0A8H6YBG4"/>
<evidence type="ECO:0000256" key="7">
    <source>
        <dbReference type="ARBA" id="ARBA00022692"/>
    </source>
</evidence>
<keyword evidence="17" id="KW-1185">Reference proteome</keyword>
<evidence type="ECO:0000256" key="2">
    <source>
        <dbReference type="ARBA" id="ARBA00005189"/>
    </source>
</evidence>
<reference evidence="16" key="1">
    <citation type="submission" date="2020-05" db="EMBL/GenBank/DDBJ databases">
        <title>Mycena genomes resolve the evolution of fungal bioluminescence.</title>
        <authorList>
            <person name="Tsai I.J."/>
        </authorList>
    </citation>
    <scope>NUCLEOTIDE SEQUENCE</scope>
    <source>
        <strain evidence="16">160909Yilan</strain>
    </source>
</reference>
<dbReference type="EC" id="2.1.1.71" evidence="14"/>
<feature type="transmembrane region" description="Helical" evidence="15">
    <location>
        <begin position="51"/>
        <end position="71"/>
    </location>
</feature>
<accession>A0A8H6YBG4</accession>
<evidence type="ECO:0000256" key="1">
    <source>
        <dbReference type="ARBA" id="ARBA00004969"/>
    </source>
</evidence>
<feature type="transmembrane region" description="Helical" evidence="15">
    <location>
        <begin position="165"/>
        <end position="183"/>
    </location>
</feature>
<dbReference type="GO" id="GO:0005789">
    <property type="term" value="C:endoplasmic reticulum membrane"/>
    <property type="evidence" value="ECO:0007669"/>
    <property type="project" value="UniProtKB-SubCell"/>
</dbReference>
<keyword evidence="12 14" id="KW-0594">Phospholipid biosynthesis</keyword>
<feature type="intramembrane region" description="Helical" evidence="14">
    <location>
        <begin position="19"/>
        <end position="39"/>
    </location>
</feature>
<feature type="binding site" evidence="14">
    <location>
        <begin position="102"/>
        <end position="104"/>
    </location>
    <ligand>
        <name>S-adenosyl-L-methionine</name>
        <dbReference type="ChEBI" id="CHEBI:59789"/>
    </ligand>
</feature>
<keyword evidence="8 14" id="KW-0256">Endoplasmic reticulum</keyword>
<evidence type="ECO:0000256" key="4">
    <source>
        <dbReference type="ARBA" id="ARBA00022603"/>
    </source>
</evidence>
<dbReference type="OrthoDB" id="8300106at2759"/>
<comment type="catalytic activity">
    <reaction evidence="14">
        <text>a 1,2-diacyl-sn-glycero-3-phospho-N,N-dimethylethanolamine + S-adenosyl-L-methionine = a 1,2-diacyl-sn-glycero-3-phosphocholine + S-adenosyl-L-homocysteine + H(+)</text>
        <dbReference type="Rhea" id="RHEA:32739"/>
        <dbReference type="ChEBI" id="CHEBI:15378"/>
        <dbReference type="ChEBI" id="CHEBI:57643"/>
        <dbReference type="ChEBI" id="CHEBI:57856"/>
        <dbReference type="ChEBI" id="CHEBI:59789"/>
        <dbReference type="ChEBI" id="CHEBI:64572"/>
    </reaction>
</comment>
<evidence type="ECO:0000313" key="16">
    <source>
        <dbReference type="EMBL" id="KAF7355025.1"/>
    </source>
</evidence>
<feature type="binding site" evidence="14">
    <location>
        <begin position="184"/>
        <end position="185"/>
    </location>
    <ligand>
        <name>S-adenosyl-L-methionine</name>
        <dbReference type="ChEBI" id="CHEBI:59789"/>
    </ligand>
</feature>
<dbReference type="HAMAP" id="MF_03216">
    <property type="entry name" value="PLMT"/>
    <property type="match status" value="1"/>
</dbReference>
<evidence type="ECO:0000256" key="9">
    <source>
        <dbReference type="ARBA" id="ARBA00022989"/>
    </source>
</evidence>
<sequence length="203" mass="22814">MSFYSFIESLSTLVDFSKPSLYISLLSIAANPLGWNLIGRNEYKNQTLTKLIGARVSSTILGTVIFFAGLLRDVLYRMALHDQPHFPLPYAIQTGLSWMIFGTGNLLVAASYFRLGFYGTFCGDYFGILKEKRVTSFPYNIMTNPMYVGAVLCFVGAAFWYERPAGLLIALYVHLVYSIALHFEGPFTEMIYQNRGASSKKDT</sequence>
<comment type="subcellular location">
    <subcellularLocation>
        <location evidence="14">Endoplasmic reticulum membrane</location>
        <topology evidence="14">Multi-pass membrane protein</topology>
    </subcellularLocation>
    <subcellularLocation>
        <location evidence="14">Mitochondrion membrane</location>
        <topology evidence="14">Multi-pass membrane protein</topology>
    </subcellularLocation>
</comment>
<comment type="function">
    <text evidence="14">Catalyzes the second two steps of the methylation pathway of phosphatidylcholine biosynthesis, the SAM-dependent methylation of phosphatidylmonomethylethanolamine (PMME) to phosphatidyldimethylethanolamine (PDME) and of PDME to phosphatidylcholine (PC).</text>
</comment>
<dbReference type="PROSITE" id="PS51599">
    <property type="entry name" value="SAM_PEMT_PEM2"/>
    <property type="match status" value="1"/>
</dbReference>
<feature type="topological domain" description="Lumenal" evidence="14">
    <location>
        <begin position="40"/>
        <end position="51"/>
    </location>
</feature>
<evidence type="ECO:0000256" key="6">
    <source>
        <dbReference type="ARBA" id="ARBA00022691"/>
    </source>
</evidence>
<comment type="caution">
    <text evidence="16">The sequence shown here is derived from an EMBL/GenBank/DDBJ whole genome shotgun (WGS) entry which is preliminary data.</text>
</comment>
<dbReference type="InterPro" id="IPR007318">
    <property type="entry name" value="Phopholipid_MeTrfase"/>
</dbReference>
<dbReference type="PIRSF" id="PIRSF005444">
    <property type="entry name" value="PEMT"/>
    <property type="match status" value="1"/>
</dbReference>
<proteinExistence type="inferred from homology"/>
<comment type="pathway">
    <text evidence="2">Lipid metabolism.</text>
</comment>
<comment type="pathway">
    <text evidence="1 14">Phospholipid metabolism; phosphatidylcholine biosynthesis.</text>
</comment>
<dbReference type="Proteomes" id="UP000623467">
    <property type="component" value="Unassembled WGS sequence"/>
</dbReference>
<feature type="transmembrane region" description="Helical" evidence="15">
    <location>
        <begin position="137"/>
        <end position="159"/>
    </location>
</feature>
<feature type="topological domain" description="Lumenal" evidence="14">
    <location>
        <begin position="1"/>
        <end position="18"/>
    </location>
</feature>
<dbReference type="InterPro" id="IPR024960">
    <property type="entry name" value="PEMT/MFAP"/>
</dbReference>
<evidence type="ECO:0000256" key="3">
    <source>
        <dbReference type="ARBA" id="ARBA00022516"/>
    </source>
</evidence>
<evidence type="ECO:0000256" key="14">
    <source>
        <dbReference type="HAMAP-Rule" id="MF_03216"/>
    </source>
</evidence>
<feature type="topological domain" description="Lumenal" evidence="14">
    <location>
        <begin position="119"/>
        <end position="161"/>
    </location>
</feature>
<dbReference type="PANTHER" id="PTHR15458">
    <property type="entry name" value="PHOSPHATIDYLETHANOLAMINE N-METHYLTRANSFERASE"/>
    <property type="match status" value="1"/>
</dbReference>
<keyword evidence="5 14" id="KW-0808">Transferase</keyword>
<evidence type="ECO:0000256" key="12">
    <source>
        <dbReference type="ARBA" id="ARBA00023209"/>
    </source>
</evidence>
<keyword evidence="13 14" id="KW-1208">Phospholipid metabolism</keyword>
<dbReference type="GO" id="GO:0006656">
    <property type="term" value="P:phosphatidylcholine biosynthetic process"/>
    <property type="evidence" value="ECO:0007669"/>
    <property type="project" value="UniProtKB-UniRule"/>
</dbReference>
<evidence type="ECO:0000256" key="13">
    <source>
        <dbReference type="ARBA" id="ARBA00023264"/>
    </source>
</evidence>
<comment type="similarity">
    <text evidence="14">Belongs to the class VI-like SAM-binding methyltransferase superfamily. PEMT/PEM2 methyltransferase family.</text>
</comment>
<keyword evidence="14" id="KW-0496">Mitochondrion</keyword>
<evidence type="ECO:0000313" key="17">
    <source>
        <dbReference type="Proteomes" id="UP000623467"/>
    </source>
</evidence>
<evidence type="ECO:0000256" key="10">
    <source>
        <dbReference type="ARBA" id="ARBA00023098"/>
    </source>
</evidence>